<dbReference type="Proteomes" id="UP000295264">
    <property type="component" value="Unassembled WGS sequence"/>
</dbReference>
<feature type="compositionally biased region" description="Polar residues" evidence="1">
    <location>
        <begin position="50"/>
        <end position="71"/>
    </location>
</feature>
<feature type="region of interest" description="Disordered" evidence="1">
    <location>
        <begin position="45"/>
        <end position="78"/>
    </location>
</feature>
<gene>
    <name evidence="2" type="ORF">DBR06_SOUSAS35210004</name>
</gene>
<dbReference type="AlphaFoldDB" id="A0A484H1H6"/>
<sequence length="88" mass="9386">VKGCQSRPGSRLICGRGKLKVFTYPFSVHGIVPLKGPLCLSHPSRGAHTQAWTPANSPDTTPFASLTSEQIPPSLPPRDKALVVTDLP</sequence>
<evidence type="ECO:0000313" key="3">
    <source>
        <dbReference type="Proteomes" id="UP000295264"/>
    </source>
</evidence>
<organism evidence="2 3">
    <name type="scientific">Sousa chinensis</name>
    <name type="common">Indo-pacific humpbacked dolphin</name>
    <name type="synonym">Steno chinensis</name>
    <dbReference type="NCBI Taxonomy" id="103600"/>
    <lineage>
        <taxon>Eukaryota</taxon>
        <taxon>Metazoa</taxon>
        <taxon>Chordata</taxon>
        <taxon>Craniata</taxon>
        <taxon>Vertebrata</taxon>
        <taxon>Euteleostomi</taxon>
        <taxon>Mammalia</taxon>
        <taxon>Eutheria</taxon>
        <taxon>Laurasiatheria</taxon>
        <taxon>Artiodactyla</taxon>
        <taxon>Whippomorpha</taxon>
        <taxon>Cetacea</taxon>
        <taxon>Odontoceti</taxon>
        <taxon>Delphinidae</taxon>
        <taxon>Sousa</taxon>
    </lineage>
</organism>
<dbReference type="EMBL" id="QWLN02000908">
    <property type="protein sequence ID" value="TEA41758.1"/>
    <property type="molecule type" value="Genomic_DNA"/>
</dbReference>
<evidence type="ECO:0000313" key="2">
    <source>
        <dbReference type="EMBL" id="TEA41758.1"/>
    </source>
</evidence>
<keyword evidence="3" id="KW-1185">Reference proteome</keyword>
<feature type="non-terminal residue" evidence="2">
    <location>
        <position position="1"/>
    </location>
</feature>
<reference evidence="2 3" key="1">
    <citation type="journal article" date="2018" name="Genomics">
        <title>Molecular footprints of inshore aquatic adaptation in Indo-Pacific humpback dolphin (Sousa chinensis).</title>
        <authorList>
            <person name="Ming Y."/>
            <person name="Jian J."/>
            <person name="Yu F."/>
            <person name="Yu X."/>
            <person name="Wang J."/>
            <person name="Liu W."/>
        </authorList>
    </citation>
    <scope>NUCLEOTIDE SEQUENCE [LARGE SCALE GENOMIC DNA]</scope>
    <source>
        <strain evidence="2">MY-2018</strain>
        <tissue evidence="2">Skin</tissue>
    </source>
</reference>
<name>A0A484H1H6_SOUCH</name>
<comment type="caution">
    <text evidence="2">The sequence shown here is derived from an EMBL/GenBank/DDBJ whole genome shotgun (WGS) entry which is preliminary data.</text>
</comment>
<protein>
    <submittedName>
        <fullName evidence="2">Uncharacterized protein</fullName>
    </submittedName>
</protein>
<evidence type="ECO:0000256" key="1">
    <source>
        <dbReference type="SAM" id="MobiDB-lite"/>
    </source>
</evidence>
<accession>A0A484H1H6</accession>
<proteinExistence type="predicted"/>